<accession>A0A1H2V9T0</accession>
<evidence type="ECO:0000313" key="3">
    <source>
        <dbReference type="EMBL" id="SDW65030.1"/>
    </source>
</evidence>
<keyword evidence="1" id="KW-0479">Metal-binding</keyword>
<dbReference type="PROSITE" id="PS50966">
    <property type="entry name" value="ZF_SWIM"/>
    <property type="match status" value="1"/>
</dbReference>
<dbReference type="STRING" id="589385.SAMN05421504_1011155"/>
<evidence type="ECO:0000259" key="2">
    <source>
        <dbReference type="PROSITE" id="PS50966"/>
    </source>
</evidence>
<dbReference type="PANTHER" id="PTHR38133:SF1">
    <property type="entry name" value="SLR1429 PROTEIN"/>
    <property type="match status" value="1"/>
</dbReference>
<dbReference type="PANTHER" id="PTHR38133">
    <property type="entry name" value="SLR1429 PROTEIN"/>
    <property type="match status" value="1"/>
</dbReference>
<organism evidence="3 4">
    <name type="scientific">Amycolatopsis xylanica</name>
    <dbReference type="NCBI Taxonomy" id="589385"/>
    <lineage>
        <taxon>Bacteria</taxon>
        <taxon>Bacillati</taxon>
        <taxon>Actinomycetota</taxon>
        <taxon>Actinomycetes</taxon>
        <taxon>Pseudonocardiales</taxon>
        <taxon>Pseudonocardiaceae</taxon>
        <taxon>Amycolatopsis</taxon>
    </lineage>
</organism>
<protein>
    <submittedName>
        <fullName evidence="3">Uncharacterized conserved protein, contains Zn finger domain</fullName>
    </submittedName>
</protein>
<dbReference type="GO" id="GO:0008270">
    <property type="term" value="F:zinc ion binding"/>
    <property type="evidence" value="ECO:0007669"/>
    <property type="project" value="UniProtKB-KW"/>
</dbReference>
<dbReference type="OrthoDB" id="188274at2"/>
<dbReference type="RefSeq" id="WP_091287426.1">
    <property type="nucleotide sequence ID" value="NZ_FNON01000001.1"/>
</dbReference>
<name>A0A1H2V9T0_9PSEU</name>
<evidence type="ECO:0000313" key="4">
    <source>
        <dbReference type="Proteomes" id="UP000199515"/>
    </source>
</evidence>
<sequence>MNDRVRGFPAFGVVKRGAGRFARSWWGQAWIKAMEDSALALDPLKRGRRFAYAGRVGTITVSPGRLSATVDGSPDGLFQTRVTLARLSDADWERFLDRVAARASHLAALLDKDMPRDLVSAAEDAGVELLPGIGDLEPECDCPGWELPCEHAAALCYQVSWLLDADPFVLLLLRGRGERELLDALNLRNAPPVQRRGVSGEVAYARELPPLPEPLGAGVFTPVELPPGPEVAPLVANAAEQARRLLAGEPALDLRQDTVRLAASDAGLRARYPELDRAAVAWSYGGLAAVKTLESPWTPPKQAQARATAVLEADGHVVEVSRNRFTLADRDLQLRLGRDERWYPYRDHDGEWWPAGPPADLPTLLATHA</sequence>
<dbReference type="Proteomes" id="UP000199515">
    <property type="component" value="Unassembled WGS sequence"/>
</dbReference>
<evidence type="ECO:0000256" key="1">
    <source>
        <dbReference type="PROSITE-ProRule" id="PRU00325"/>
    </source>
</evidence>
<keyword evidence="1" id="KW-0862">Zinc</keyword>
<dbReference type="EMBL" id="FNON01000001">
    <property type="protein sequence ID" value="SDW65030.1"/>
    <property type="molecule type" value="Genomic_DNA"/>
</dbReference>
<reference evidence="3 4" key="1">
    <citation type="submission" date="2016-10" db="EMBL/GenBank/DDBJ databases">
        <authorList>
            <person name="de Groot N.N."/>
        </authorList>
    </citation>
    <scope>NUCLEOTIDE SEQUENCE [LARGE SCALE GENOMIC DNA]</scope>
    <source>
        <strain evidence="3 4">CPCC 202699</strain>
    </source>
</reference>
<keyword evidence="4" id="KW-1185">Reference proteome</keyword>
<dbReference type="Pfam" id="PF04434">
    <property type="entry name" value="SWIM"/>
    <property type="match status" value="1"/>
</dbReference>
<dbReference type="InterPro" id="IPR007527">
    <property type="entry name" value="Znf_SWIM"/>
</dbReference>
<dbReference type="AlphaFoldDB" id="A0A1H2V9T0"/>
<gene>
    <name evidence="3" type="ORF">SAMN05421504_1011155</name>
</gene>
<feature type="domain" description="SWIM-type" evidence="2">
    <location>
        <begin position="125"/>
        <end position="160"/>
    </location>
</feature>
<proteinExistence type="predicted"/>
<keyword evidence="1" id="KW-0863">Zinc-finger</keyword>